<dbReference type="AlphaFoldDB" id="A0A152A6Q3"/>
<name>A0A152A6Q3_TIELA</name>
<proteinExistence type="predicted"/>
<sequence length="911" mass="107858">MEGNNKLQEDLFFRIFRNDLLRKKILRYLQINEISCDVLEFSENDIVSYRWDDISMKPNWIVDNGYYSLLVEKYELDEKFKPTKYSVYQLIKKCNNVQFLKIVHQKNPNLLASAVKYKKESEYLLLDELPKQNICNEVIEFLLTIDQLRNEYTIQGLKNALCSGKTQLSKKYYQLLKSEARKERNSLLEILFRFCDWPTTEFYLQELGFRDDPIPMDRNYQLECILENNQYCHEIFPKFGPWNDIITQSYCFDRFCISSTSFDRFDRLFKENGIQIYCTSMANENAVCSDDLPFLIRLNSRFSIDFTMDAIKNALSFSGPDLVIWMFQQNPPLLKLLRLHYKSLINGALVVGNLPTCKQLLKSYCIQFFKEDSDILFDEYNIHPLRCICFQGDLEFLELIFDNQLEKNTKTYLYGTFPENINNYLKIDYGTGVAIRKSYYFDDIYDDGGIEQVSKLISSNKCSDELKSLIETVHSISLGSLLNLFELDQDISLTLNLVLNHLDKLKIRNIRITSFQSFKRLHQLSLSIPSIKILETDGSLEITCQGNQKAELYLYLLVDRQHSPIEILQYFVTHKFKYTNQYLDLSFLIHFNRERDHESIQLILDSQVEKIVSHWEFTSNTLLLKLFLRKYDSVSISQFLMEWSEFKKGKQIHLSSISSICRDYKRLKEFNRHVDINKTCSNLFSGYQDQQDDPNLKIISYICRNQLNIPYVPNYILQSSLIQTSNIDVLIELSHFQYAQKVYNLTILDKFNIEYWKYLVNLIQPTKYNSTILKKLKEFLSSSYKGTENVDNSIINQWSDSIIQSPTFKRKFLFLLTKFLVKMYDSSLNLNYSILANVDSDIWLDFKYLDLFKIRVELDEDKPIVNYTDLKNYVHHRIEFNPQKLFNDYDCIPCFFEYALTDLVNKKKIAY</sequence>
<dbReference type="OrthoDB" id="22657at2759"/>
<protein>
    <submittedName>
        <fullName evidence="1">Uncharacterized protein</fullName>
    </submittedName>
</protein>
<organism evidence="1 2">
    <name type="scientific">Tieghemostelium lacteum</name>
    <name type="common">Slime mold</name>
    <name type="synonym">Dictyostelium lacteum</name>
    <dbReference type="NCBI Taxonomy" id="361077"/>
    <lineage>
        <taxon>Eukaryota</taxon>
        <taxon>Amoebozoa</taxon>
        <taxon>Evosea</taxon>
        <taxon>Eumycetozoa</taxon>
        <taxon>Dictyostelia</taxon>
        <taxon>Dictyosteliales</taxon>
        <taxon>Raperosteliaceae</taxon>
        <taxon>Tieghemostelium</taxon>
    </lineage>
</organism>
<comment type="caution">
    <text evidence="1">The sequence shown here is derived from an EMBL/GenBank/DDBJ whole genome shotgun (WGS) entry which is preliminary data.</text>
</comment>
<dbReference type="EMBL" id="LODT01000006">
    <property type="protein sequence ID" value="KYR01795.1"/>
    <property type="molecule type" value="Genomic_DNA"/>
</dbReference>
<keyword evidence="2" id="KW-1185">Reference proteome</keyword>
<dbReference type="InParanoid" id="A0A152A6Q3"/>
<reference evidence="1 2" key="1">
    <citation type="submission" date="2015-12" db="EMBL/GenBank/DDBJ databases">
        <title>Dictyostelia acquired genes for synthesis and detection of signals that induce cell-type specialization by lateral gene transfer from prokaryotes.</title>
        <authorList>
            <person name="Gloeckner G."/>
            <person name="Schaap P."/>
        </authorList>
    </citation>
    <scope>NUCLEOTIDE SEQUENCE [LARGE SCALE GENOMIC DNA]</scope>
    <source>
        <strain evidence="1 2">TK</strain>
    </source>
</reference>
<dbReference type="Proteomes" id="UP000076078">
    <property type="component" value="Unassembled WGS sequence"/>
</dbReference>
<accession>A0A152A6Q3</accession>
<evidence type="ECO:0000313" key="2">
    <source>
        <dbReference type="Proteomes" id="UP000076078"/>
    </source>
</evidence>
<gene>
    <name evidence="1" type="ORF">DLAC_01809</name>
</gene>
<evidence type="ECO:0000313" key="1">
    <source>
        <dbReference type="EMBL" id="KYR01795.1"/>
    </source>
</evidence>